<keyword evidence="3" id="KW-0547">Nucleotide-binding</keyword>
<dbReference type="Pfam" id="PF00270">
    <property type="entry name" value="DEAD"/>
    <property type="match status" value="1"/>
</dbReference>
<dbReference type="InterPro" id="IPR014001">
    <property type="entry name" value="Helicase_ATP-bd"/>
</dbReference>
<evidence type="ECO:0000256" key="13">
    <source>
        <dbReference type="SAM" id="MobiDB-lite"/>
    </source>
</evidence>
<dbReference type="InterPro" id="IPR014014">
    <property type="entry name" value="RNA_helicase_DEAD_Q_motif"/>
</dbReference>
<dbReference type="Proteomes" id="UP000694553">
    <property type="component" value="Unassembled WGS sequence"/>
</dbReference>
<keyword evidence="15" id="KW-1185">Reference proteome</keyword>
<dbReference type="Ensembl" id="ENSCMUT00000014173.2">
    <property type="protein sequence ID" value="ENSCMUP00000013197.2"/>
    <property type="gene ID" value="ENSCMUG00000008186.2"/>
</dbReference>
<dbReference type="GO" id="GO:0030490">
    <property type="term" value="P:maturation of SSU-rRNA"/>
    <property type="evidence" value="ECO:0007669"/>
    <property type="project" value="InterPro"/>
</dbReference>
<evidence type="ECO:0000256" key="4">
    <source>
        <dbReference type="ARBA" id="ARBA00022801"/>
    </source>
</evidence>
<dbReference type="PANTHER" id="PTHR47959:SF15">
    <property type="entry name" value="RNA HELICASE"/>
    <property type="match status" value="1"/>
</dbReference>
<dbReference type="PROSITE" id="PS51195">
    <property type="entry name" value="Q_MOTIF"/>
    <property type="match status" value="1"/>
</dbReference>
<reference evidence="14" key="3">
    <citation type="submission" date="2025-09" db="UniProtKB">
        <authorList>
            <consortium name="Ensembl"/>
        </authorList>
    </citation>
    <scope>IDENTIFICATION</scope>
</reference>
<sequence length="620" mass="70397">METHELFRRLGAGARFDVRRFGSDARRFGVRFWVLWLVWLRADLITGPRFSVETWACGCHPSGVFIRFIENERKKVLRFFCLQIMPVCILLKDISICLWLPGAVSMPELSENNGIKWTSSLEAKFEDAKDKKPTAEKLERLRREKINRFRNQHRINIQGTDLPDPIATFDQLQKEYKVHPKIMENVQAAGFHVPTPIQMQAIPVMLHGRELLASAPTGSGKTLAFCIPLLTHLKQPRNKGFRALIISPTRELASQTHWELVKLAEGTGFRIHMIHKAAEAAKKFGPKSSKKFDILVTTPNRLIYLLKEDPPAIDLSSVEWLVVDESDKLFEDGKSGFRDQLASIFLACTSHLVRRALFSATFAHDVEEWCKLNLDSVVLVSVGARNSAAETVEQELLFVGSETGKLTAMRELVKKGFAPPVLVFVQSIERAKELFHELIYEGINVDVIHADKTQQQRDKVVQSFRAGKIWVLICSALLARGIDFKGVNMVINYDLPTSAVEYIHRIGRTGRAGHRGKAVTFFTEDDKPLLRRPTTNHIANVIQRAGCPVPEYIKHLPKLQSKQKKKLIKKPLTRESICTTPKSFLKKGRRKMKTTKENIKEKKKGKEDKKGSKLQTVSES</sequence>
<dbReference type="FunFam" id="3.40.50.300:FF:000759">
    <property type="entry name" value="probable ATP-dependent RNA helicase DDX52"/>
    <property type="match status" value="1"/>
</dbReference>
<evidence type="ECO:0000256" key="3">
    <source>
        <dbReference type="ARBA" id="ARBA00022741"/>
    </source>
</evidence>
<evidence type="ECO:0000256" key="10">
    <source>
        <dbReference type="ARBA" id="ARBA00044533"/>
    </source>
</evidence>
<dbReference type="CDD" id="cd17957">
    <property type="entry name" value="DEADc_DDX52"/>
    <property type="match status" value="1"/>
</dbReference>
<dbReference type="SUPFAM" id="SSF52540">
    <property type="entry name" value="P-loop containing nucleoside triphosphate hydrolases"/>
    <property type="match status" value="1"/>
</dbReference>
<dbReference type="OMA" id="EMAHSIM"/>
<dbReference type="Gene3D" id="3.40.50.300">
    <property type="entry name" value="P-loop containing nucleotide triphosphate hydrolases"/>
    <property type="match status" value="2"/>
</dbReference>
<organism evidence="14 15">
    <name type="scientific">Corvus moneduloides</name>
    <name type="common">New Caledonian crow</name>
    <dbReference type="NCBI Taxonomy" id="1196302"/>
    <lineage>
        <taxon>Eukaryota</taxon>
        <taxon>Metazoa</taxon>
        <taxon>Chordata</taxon>
        <taxon>Craniata</taxon>
        <taxon>Vertebrata</taxon>
        <taxon>Euteleostomi</taxon>
        <taxon>Archelosauria</taxon>
        <taxon>Archosauria</taxon>
        <taxon>Dinosauria</taxon>
        <taxon>Saurischia</taxon>
        <taxon>Theropoda</taxon>
        <taxon>Coelurosauria</taxon>
        <taxon>Aves</taxon>
        <taxon>Neognathae</taxon>
        <taxon>Neoaves</taxon>
        <taxon>Telluraves</taxon>
        <taxon>Australaves</taxon>
        <taxon>Passeriformes</taxon>
        <taxon>Corvoidea</taxon>
        <taxon>Corvidae</taxon>
        <taxon>Corvus</taxon>
    </lineage>
</organism>
<dbReference type="GO" id="GO:0005730">
    <property type="term" value="C:nucleolus"/>
    <property type="evidence" value="ECO:0007669"/>
    <property type="project" value="UniProtKB-SubCell"/>
</dbReference>
<dbReference type="InterPro" id="IPR044764">
    <property type="entry name" value="DDX52/Rok1_DEADc"/>
</dbReference>
<protein>
    <recommendedName>
        <fullName evidence="10">Probable ATP-dependent RNA helicase DDX52</fullName>
        <ecNumber evidence="2">3.6.4.13</ecNumber>
    </recommendedName>
    <alternativeName>
        <fullName evidence="12">DEAD box protein 52</fullName>
    </alternativeName>
</protein>
<reference evidence="14" key="2">
    <citation type="submission" date="2025-08" db="UniProtKB">
        <authorList>
            <consortium name="Ensembl"/>
        </authorList>
    </citation>
    <scope>IDENTIFICATION</scope>
</reference>
<evidence type="ECO:0000256" key="12">
    <source>
        <dbReference type="ARBA" id="ARBA00075556"/>
    </source>
</evidence>
<dbReference type="CDD" id="cd18787">
    <property type="entry name" value="SF2_C_DEAD"/>
    <property type="match status" value="1"/>
</dbReference>
<dbReference type="PROSITE" id="PS51192">
    <property type="entry name" value="HELICASE_ATP_BIND_1"/>
    <property type="match status" value="1"/>
</dbReference>
<dbReference type="SMART" id="SM00487">
    <property type="entry name" value="DEXDc"/>
    <property type="match status" value="1"/>
</dbReference>
<evidence type="ECO:0000256" key="7">
    <source>
        <dbReference type="ARBA" id="ARBA00022884"/>
    </source>
</evidence>
<feature type="region of interest" description="Disordered" evidence="13">
    <location>
        <begin position="584"/>
        <end position="620"/>
    </location>
</feature>
<dbReference type="GO" id="GO:0005829">
    <property type="term" value="C:cytosol"/>
    <property type="evidence" value="ECO:0007669"/>
    <property type="project" value="TreeGrafter"/>
</dbReference>
<dbReference type="GO" id="GO:0003723">
    <property type="term" value="F:RNA binding"/>
    <property type="evidence" value="ECO:0007669"/>
    <property type="project" value="UniProtKB-KW"/>
</dbReference>
<reference evidence="15" key="1">
    <citation type="submission" date="2019-10" db="EMBL/GenBank/DDBJ databases">
        <title>Corvus moneduloides (New Caledonian crow) genome, bCorMon1, primary haplotype.</title>
        <authorList>
            <person name="Rutz C."/>
            <person name="Fungtammasan C."/>
            <person name="Mountcastle J."/>
            <person name="Formenti G."/>
            <person name="Chow W."/>
            <person name="Howe K."/>
            <person name="Steele M.P."/>
            <person name="Fernandes J."/>
            <person name="Gilbert M.T.P."/>
            <person name="Fedrigo O."/>
            <person name="Jarvis E.D."/>
            <person name="Gemmell N."/>
        </authorList>
    </citation>
    <scope>NUCLEOTIDE SEQUENCE [LARGE SCALE GENOMIC DNA]</scope>
</reference>
<comment type="catalytic activity">
    <reaction evidence="11">
        <text>ATP + H2O = ADP + phosphate + H(+)</text>
        <dbReference type="Rhea" id="RHEA:13065"/>
        <dbReference type="ChEBI" id="CHEBI:15377"/>
        <dbReference type="ChEBI" id="CHEBI:15378"/>
        <dbReference type="ChEBI" id="CHEBI:30616"/>
        <dbReference type="ChEBI" id="CHEBI:43474"/>
        <dbReference type="ChEBI" id="CHEBI:456216"/>
        <dbReference type="EC" id="3.6.4.13"/>
    </reaction>
</comment>
<dbReference type="AlphaFoldDB" id="A0A8C3DYW4"/>
<evidence type="ECO:0000256" key="8">
    <source>
        <dbReference type="ARBA" id="ARBA00023242"/>
    </source>
</evidence>
<gene>
    <name evidence="14" type="primary">DDX52</name>
</gene>
<evidence type="ECO:0000313" key="14">
    <source>
        <dbReference type="Ensembl" id="ENSCMUP00000013197.2"/>
    </source>
</evidence>
<evidence type="ECO:0000256" key="5">
    <source>
        <dbReference type="ARBA" id="ARBA00022806"/>
    </source>
</evidence>
<dbReference type="Pfam" id="PF00271">
    <property type="entry name" value="Helicase_C"/>
    <property type="match status" value="1"/>
</dbReference>
<evidence type="ECO:0000256" key="9">
    <source>
        <dbReference type="ARBA" id="ARBA00024355"/>
    </source>
</evidence>
<evidence type="ECO:0000256" key="2">
    <source>
        <dbReference type="ARBA" id="ARBA00012552"/>
    </source>
</evidence>
<evidence type="ECO:0000256" key="11">
    <source>
        <dbReference type="ARBA" id="ARBA00047984"/>
    </source>
</evidence>
<keyword evidence="4" id="KW-0378">Hydrolase</keyword>
<feature type="compositionally biased region" description="Basic residues" evidence="13">
    <location>
        <begin position="584"/>
        <end position="593"/>
    </location>
</feature>
<feature type="compositionally biased region" description="Basic and acidic residues" evidence="13">
    <location>
        <begin position="594"/>
        <end position="611"/>
    </location>
</feature>
<keyword evidence="8" id="KW-0539">Nucleus</keyword>
<keyword evidence="5" id="KW-0347">Helicase</keyword>
<name>A0A8C3DYW4_CORMO</name>
<dbReference type="InterPro" id="IPR027417">
    <property type="entry name" value="P-loop_NTPase"/>
</dbReference>
<dbReference type="GO" id="GO:0016787">
    <property type="term" value="F:hydrolase activity"/>
    <property type="evidence" value="ECO:0007669"/>
    <property type="project" value="UniProtKB-KW"/>
</dbReference>
<dbReference type="InterPro" id="IPR050079">
    <property type="entry name" value="DEAD_box_RNA_helicase"/>
</dbReference>
<evidence type="ECO:0000256" key="1">
    <source>
        <dbReference type="ARBA" id="ARBA00004604"/>
    </source>
</evidence>
<dbReference type="GO" id="GO:0003724">
    <property type="term" value="F:RNA helicase activity"/>
    <property type="evidence" value="ECO:0007669"/>
    <property type="project" value="UniProtKB-EC"/>
</dbReference>
<keyword evidence="6" id="KW-0067">ATP-binding</keyword>
<dbReference type="FunFam" id="3.40.50.300:FF:000906">
    <property type="entry name" value="Probable ATP-dependent RNA helicase DDX52"/>
    <property type="match status" value="1"/>
</dbReference>
<dbReference type="EC" id="3.6.4.13" evidence="2"/>
<dbReference type="InterPro" id="IPR011545">
    <property type="entry name" value="DEAD/DEAH_box_helicase_dom"/>
</dbReference>
<dbReference type="InterPro" id="IPR001650">
    <property type="entry name" value="Helicase_C-like"/>
</dbReference>
<accession>A0A8C3DYW4</accession>
<keyword evidence="7" id="KW-0694">RNA-binding</keyword>
<proteinExistence type="inferred from homology"/>
<accession>A0A8U7NDG9</accession>
<dbReference type="GO" id="GO:0005524">
    <property type="term" value="F:ATP binding"/>
    <property type="evidence" value="ECO:0007669"/>
    <property type="project" value="UniProtKB-KW"/>
</dbReference>
<dbReference type="SMART" id="SM00490">
    <property type="entry name" value="HELICc"/>
    <property type="match status" value="1"/>
</dbReference>
<dbReference type="PANTHER" id="PTHR47959">
    <property type="entry name" value="ATP-DEPENDENT RNA HELICASE RHLE-RELATED"/>
    <property type="match status" value="1"/>
</dbReference>
<comment type="subcellular location">
    <subcellularLocation>
        <location evidence="1">Nucleus</location>
        <location evidence="1">Nucleolus</location>
    </subcellularLocation>
</comment>
<evidence type="ECO:0000313" key="15">
    <source>
        <dbReference type="Proteomes" id="UP000694553"/>
    </source>
</evidence>
<comment type="similarity">
    <text evidence="9">Belongs to the DEAD box helicase family. DDX52/ROK1 subfamily.</text>
</comment>
<evidence type="ECO:0000256" key="6">
    <source>
        <dbReference type="ARBA" id="ARBA00022840"/>
    </source>
</evidence>
<dbReference type="PROSITE" id="PS51194">
    <property type="entry name" value="HELICASE_CTER"/>
    <property type="match status" value="1"/>
</dbReference>